<sequence>MKVHPHYGVSYDTVRQPTPPSPPSPPPRADTEVVPAQQEMALVPQGGPPSPTARPSLFSHFVEASAGLPWHLLPFPQVAAGQTPATAVRRVVRHVLPSVAVAATIVATLGALAVLGPIGAGVAFAATAGLGGLAVYKVVIAPLREEQRQSTGVGQRGE</sequence>
<feature type="region of interest" description="Disordered" evidence="1">
    <location>
        <begin position="1"/>
        <end position="31"/>
    </location>
</feature>
<organism evidence="3 4">
    <name type="scientific">Cupriavidus gilardii J11</name>
    <dbReference type="NCBI Taxonomy" id="936133"/>
    <lineage>
        <taxon>Bacteria</taxon>
        <taxon>Pseudomonadati</taxon>
        <taxon>Pseudomonadota</taxon>
        <taxon>Betaproteobacteria</taxon>
        <taxon>Burkholderiales</taxon>
        <taxon>Burkholderiaceae</taxon>
        <taxon>Cupriavidus</taxon>
    </lineage>
</organism>
<keyword evidence="2" id="KW-0812">Transmembrane</keyword>
<dbReference type="Proteomes" id="UP000318141">
    <property type="component" value="Unassembled WGS sequence"/>
</dbReference>
<dbReference type="EMBL" id="VLJN01000065">
    <property type="protein sequence ID" value="TWG79288.1"/>
    <property type="molecule type" value="Genomic_DNA"/>
</dbReference>
<keyword evidence="4" id="KW-1185">Reference proteome</keyword>
<evidence type="ECO:0000256" key="2">
    <source>
        <dbReference type="SAM" id="Phobius"/>
    </source>
</evidence>
<keyword evidence="2" id="KW-0472">Membrane</keyword>
<evidence type="ECO:0000256" key="1">
    <source>
        <dbReference type="SAM" id="MobiDB-lite"/>
    </source>
</evidence>
<feature type="transmembrane region" description="Helical" evidence="2">
    <location>
        <begin position="121"/>
        <end position="140"/>
    </location>
</feature>
<evidence type="ECO:0000313" key="3">
    <source>
        <dbReference type="EMBL" id="TWG79288.1"/>
    </source>
</evidence>
<keyword evidence="2" id="KW-1133">Transmembrane helix</keyword>
<name>A0A562B2P6_9BURK</name>
<feature type="compositionally biased region" description="Pro residues" evidence="1">
    <location>
        <begin position="17"/>
        <end position="28"/>
    </location>
</feature>
<feature type="transmembrane region" description="Helical" evidence="2">
    <location>
        <begin position="95"/>
        <end position="115"/>
    </location>
</feature>
<comment type="caution">
    <text evidence="3">The sequence shown here is derived from an EMBL/GenBank/DDBJ whole genome shotgun (WGS) entry which is preliminary data.</text>
</comment>
<protein>
    <submittedName>
        <fullName evidence="3">Uncharacterized protein</fullName>
    </submittedName>
</protein>
<evidence type="ECO:0000313" key="4">
    <source>
        <dbReference type="Proteomes" id="UP000318141"/>
    </source>
</evidence>
<accession>A0A562B2P6</accession>
<reference evidence="3 4" key="1">
    <citation type="submission" date="2019-07" db="EMBL/GenBank/DDBJ databases">
        <title>Genome sequencing of lignin-degrading bacterial isolates.</title>
        <authorList>
            <person name="Gladden J."/>
        </authorList>
    </citation>
    <scope>NUCLEOTIDE SEQUENCE [LARGE SCALE GENOMIC DNA]</scope>
    <source>
        <strain evidence="3 4">J11</strain>
    </source>
</reference>
<proteinExistence type="predicted"/>
<gene>
    <name evidence="3" type="ORF">L602_000700001040</name>
</gene>
<dbReference type="AlphaFoldDB" id="A0A562B2P6"/>